<dbReference type="Proteomes" id="UP001370348">
    <property type="component" value="Chromosome"/>
</dbReference>
<evidence type="ECO:0000256" key="1">
    <source>
        <dbReference type="SAM" id="SignalP"/>
    </source>
</evidence>
<dbReference type="RefSeq" id="WP_394822782.1">
    <property type="nucleotide sequence ID" value="NZ_CP089984.1"/>
</dbReference>
<name>A0ABZ2LQG3_9BACT</name>
<gene>
    <name evidence="2" type="ORF">LZC94_35620</name>
</gene>
<sequence>MTVLISSGALLAACSANAPPDDAVPGEDVPAAHEDVQSHETVEQKTVPLACVYQCCDFRRKQQCCPGQPCGPCALATNNCQ</sequence>
<reference evidence="2 3" key="1">
    <citation type="submission" date="2021-12" db="EMBL/GenBank/DDBJ databases">
        <title>Discovery of the Pendulisporaceae a myxobacterial family with distinct sporulation behavior and unique specialized metabolism.</title>
        <authorList>
            <person name="Garcia R."/>
            <person name="Popoff A."/>
            <person name="Bader C.D."/>
            <person name="Loehr J."/>
            <person name="Walesch S."/>
            <person name="Walt C."/>
            <person name="Boldt J."/>
            <person name="Bunk B."/>
            <person name="Haeckl F.J.F.P.J."/>
            <person name="Gunesch A.P."/>
            <person name="Birkelbach J."/>
            <person name="Nuebel U."/>
            <person name="Pietschmann T."/>
            <person name="Bach T."/>
            <person name="Mueller R."/>
        </authorList>
    </citation>
    <scope>NUCLEOTIDE SEQUENCE [LARGE SCALE GENOMIC DNA]</scope>
    <source>
        <strain evidence="2 3">MSr11954</strain>
    </source>
</reference>
<organism evidence="2 3">
    <name type="scientific">Pendulispora albinea</name>
    <dbReference type="NCBI Taxonomy" id="2741071"/>
    <lineage>
        <taxon>Bacteria</taxon>
        <taxon>Pseudomonadati</taxon>
        <taxon>Myxococcota</taxon>
        <taxon>Myxococcia</taxon>
        <taxon>Myxococcales</taxon>
        <taxon>Sorangiineae</taxon>
        <taxon>Pendulisporaceae</taxon>
        <taxon>Pendulispora</taxon>
    </lineage>
</organism>
<protein>
    <submittedName>
        <fullName evidence="2">Uncharacterized protein</fullName>
    </submittedName>
</protein>
<evidence type="ECO:0000313" key="2">
    <source>
        <dbReference type="EMBL" id="WXB13162.1"/>
    </source>
</evidence>
<accession>A0ABZ2LQG3</accession>
<feature type="signal peptide" evidence="1">
    <location>
        <begin position="1"/>
        <end position="18"/>
    </location>
</feature>
<proteinExistence type="predicted"/>
<feature type="chain" id="PRO_5046803029" evidence="1">
    <location>
        <begin position="19"/>
        <end position="81"/>
    </location>
</feature>
<dbReference type="EMBL" id="CP089984">
    <property type="protein sequence ID" value="WXB13162.1"/>
    <property type="molecule type" value="Genomic_DNA"/>
</dbReference>
<keyword evidence="1" id="KW-0732">Signal</keyword>
<evidence type="ECO:0000313" key="3">
    <source>
        <dbReference type="Proteomes" id="UP001370348"/>
    </source>
</evidence>
<keyword evidence="3" id="KW-1185">Reference proteome</keyword>